<dbReference type="Pfam" id="PF00155">
    <property type="entry name" value="Aminotran_1_2"/>
    <property type="match status" value="1"/>
</dbReference>
<dbReference type="OrthoDB" id="691673at2759"/>
<accession>A0A090MCT3</accession>
<reference evidence="3 4" key="2">
    <citation type="journal article" date="2014" name="BMC Genomics">
        <title>An improved genome of the model marine alga Ostreococcus tauri unfolds by assessing Illumina de novo assemblies.</title>
        <authorList>
            <person name="Blanc-Mathieu R."/>
            <person name="Verhelst B."/>
            <person name="Derelle E."/>
            <person name="Rombauts S."/>
            <person name="Bouget F.Y."/>
            <person name="Carre I."/>
            <person name="Chateau A."/>
            <person name="Eyre-Walker A."/>
            <person name="Grimsley N."/>
            <person name="Moreau H."/>
            <person name="Piegu B."/>
            <person name="Rivals E."/>
            <person name="Schackwitz W."/>
            <person name="Van de Peer Y."/>
            <person name="Piganeau G."/>
        </authorList>
    </citation>
    <scope>NUCLEOTIDE SEQUENCE [LARGE SCALE GENOMIC DNA]</scope>
    <source>
        <strain evidence="4">OTTH 0595 / CCAP 157/2 / RCC745</strain>
    </source>
</reference>
<comment type="caution">
    <text evidence="3">The sequence shown here is derived from an EMBL/GenBank/DDBJ whole genome shotgun (WGS) entry which is preliminary data.</text>
</comment>
<dbReference type="InterPro" id="IPR015421">
    <property type="entry name" value="PyrdxlP-dep_Trfase_major"/>
</dbReference>
<evidence type="ECO:0000256" key="1">
    <source>
        <dbReference type="ARBA" id="ARBA00022898"/>
    </source>
</evidence>
<dbReference type="AlphaFoldDB" id="A0A090MCT3"/>
<protein>
    <submittedName>
        <fullName evidence="3">Pyridoxal phosphate-dependent transferase, major region, subdomain 2</fullName>
    </submittedName>
</protein>
<gene>
    <name evidence="3" type="ORF">OT_ostta08g02660</name>
</gene>
<dbReference type="Gene3D" id="3.40.640.10">
    <property type="entry name" value="Type I PLP-dependent aspartate aminotransferase-like (Major domain)"/>
    <property type="match status" value="1"/>
</dbReference>
<dbReference type="STRING" id="70448.A0A090MCT3"/>
<evidence type="ECO:0000313" key="3">
    <source>
        <dbReference type="EMBL" id="CEG01515.1"/>
    </source>
</evidence>
<evidence type="ECO:0000259" key="2">
    <source>
        <dbReference type="Pfam" id="PF00155"/>
    </source>
</evidence>
<dbReference type="RefSeq" id="XP_022841004.1">
    <property type="nucleotide sequence ID" value="XM_022983601.1"/>
</dbReference>
<dbReference type="InterPro" id="IPR004839">
    <property type="entry name" value="Aminotransferase_I/II_large"/>
</dbReference>
<proteinExistence type="predicted"/>
<dbReference type="InterPro" id="IPR015422">
    <property type="entry name" value="PyrdxlP-dep_Trfase_small"/>
</dbReference>
<evidence type="ECO:0000313" key="4">
    <source>
        <dbReference type="Proteomes" id="UP000009170"/>
    </source>
</evidence>
<dbReference type="CDD" id="cd00609">
    <property type="entry name" value="AAT_like"/>
    <property type="match status" value="1"/>
</dbReference>
<dbReference type="InterPro" id="IPR050478">
    <property type="entry name" value="Ethylene_sulfur-biosynth"/>
</dbReference>
<dbReference type="GO" id="GO:0030170">
    <property type="term" value="F:pyridoxal phosphate binding"/>
    <property type="evidence" value="ECO:0007669"/>
    <property type="project" value="InterPro"/>
</dbReference>
<dbReference type="GO" id="GO:0008483">
    <property type="term" value="F:transaminase activity"/>
    <property type="evidence" value="ECO:0007669"/>
    <property type="project" value="TreeGrafter"/>
</dbReference>
<sequence length="455" mass="50244">MCASKLSARGTRAQARPFSYFDAFVATFSDAYDAKANPEGFVNLAVAQNVLCMDEMHERVNRAFVESPSSSTSAMYDDMKGSRELKEAFAGHINSRWATEKLACRAEDLVVSSGAGALIENLCFCLCDEGDAIIIPAPYYPAFPNDLRARMGIDVVPVYAEKLTSLPTPADYEAVVTPRCKAILLCNPGNPTGVIFDKESVMDTIEWATSKGLHVISDEIYAASSFGSCLTDEFLQRHSMRNGRKAGDHRTPGMHSGMWGSMAILDRKICAELEEEERVLAMAERVHVIYGLSKDFCASGYRVGVLWTRNAAVHRALDNVSYFCAIPGPMQHALATVLNDDDFIPNFIVMNSHALAAQFASLDHFLSVPAQFVQPDAGMFVWFSLRNFLPSSPTWEDEKKLWQHVYDVAKVVLTPGADCAMNEPGWFRMCFAAVDRDTLQVAVHRIEAALKASKM</sequence>
<dbReference type="EMBL" id="CAID01000008">
    <property type="protein sequence ID" value="CEG01515.1"/>
    <property type="molecule type" value="Genomic_DNA"/>
</dbReference>
<dbReference type="FunCoup" id="A0A090MCT3">
    <property type="interactions" value="453"/>
</dbReference>
<keyword evidence="4" id="KW-1185">Reference proteome</keyword>
<dbReference type="Gene3D" id="3.90.1150.10">
    <property type="entry name" value="Aspartate Aminotransferase, domain 1"/>
    <property type="match status" value="1"/>
</dbReference>
<dbReference type="SUPFAM" id="SSF53383">
    <property type="entry name" value="PLP-dependent transferases"/>
    <property type="match status" value="1"/>
</dbReference>
<dbReference type="InParanoid" id="A0A090MCT3"/>
<dbReference type="InterPro" id="IPR015424">
    <property type="entry name" value="PyrdxlP-dep_Trfase"/>
</dbReference>
<reference evidence="4" key="1">
    <citation type="journal article" date="2006" name="Proc. Natl. Acad. Sci. U.S.A.">
        <title>Genome analysis of the smallest free-living eukaryote Ostreococcus tauri unveils many unique features.</title>
        <authorList>
            <person name="Derelle E."/>
            <person name="Ferraz C."/>
            <person name="Rombauts S."/>
            <person name="Rouze P."/>
            <person name="Worden A.Z."/>
            <person name="Robbens S."/>
            <person name="Partensky F."/>
            <person name="Degroeve S."/>
            <person name="Echeynie S."/>
            <person name="Cooke R."/>
            <person name="Saeys Y."/>
            <person name="Wuyts J."/>
            <person name="Jabbari K."/>
            <person name="Bowler C."/>
            <person name="Panaud O."/>
            <person name="Piegu B."/>
            <person name="Ball S.G."/>
            <person name="Ral J.-P."/>
            <person name="Bouget F.-Y."/>
            <person name="Piganeau G."/>
            <person name="De Baets B."/>
            <person name="Picard A."/>
            <person name="Delseny M."/>
            <person name="Demaille J."/>
            <person name="Van de Peer Y."/>
            <person name="Moreau H."/>
        </authorList>
    </citation>
    <scope>NUCLEOTIDE SEQUENCE [LARGE SCALE GENOMIC DNA]</scope>
    <source>
        <strain evidence="4">OTTH 0595 / CCAP 157/2 / RCC745</strain>
    </source>
</reference>
<dbReference type="PANTHER" id="PTHR43795:SF39">
    <property type="entry name" value="AMINOTRANSFERASE CLASS I_CLASSII DOMAIN-CONTAINING PROTEIN"/>
    <property type="match status" value="1"/>
</dbReference>
<dbReference type="KEGG" id="ota:OT_ostta08g02660"/>
<keyword evidence="1" id="KW-0663">Pyridoxal phosphate</keyword>
<keyword evidence="3" id="KW-0808">Transferase</keyword>
<feature type="domain" description="Aminotransferase class I/classII large" evidence="2">
    <location>
        <begin position="47"/>
        <end position="446"/>
    </location>
</feature>
<dbReference type="Proteomes" id="UP000009170">
    <property type="component" value="Unassembled WGS sequence"/>
</dbReference>
<dbReference type="GO" id="GO:0006520">
    <property type="term" value="P:amino acid metabolic process"/>
    <property type="evidence" value="ECO:0007669"/>
    <property type="project" value="TreeGrafter"/>
</dbReference>
<name>A0A090MCT3_OSTTA</name>
<dbReference type="PANTHER" id="PTHR43795">
    <property type="entry name" value="BIFUNCTIONAL ASPARTATE AMINOTRANSFERASE AND GLUTAMATE/ASPARTATE-PREPHENATE AMINOTRANSFERASE-RELATED"/>
    <property type="match status" value="1"/>
</dbReference>
<dbReference type="PRINTS" id="PR00753">
    <property type="entry name" value="ACCSYNTHASE"/>
</dbReference>
<dbReference type="GeneID" id="9831410"/>
<organism evidence="3 4">
    <name type="scientific">Ostreococcus tauri</name>
    <name type="common">Marine green alga</name>
    <dbReference type="NCBI Taxonomy" id="70448"/>
    <lineage>
        <taxon>Eukaryota</taxon>
        <taxon>Viridiplantae</taxon>
        <taxon>Chlorophyta</taxon>
        <taxon>Mamiellophyceae</taxon>
        <taxon>Mamiellales</taxon>
        <taxon>Bathycoccaceae</taxon>
        <taxon>Ostreococcus</taxon>
    </lineage>
</organism>